<feature type="transmembrane region" description="Helical" evidence="1">
    <location>
        <begin position="149"/>
        <end position="165"/>
    </location>
</feature>
<sequence length="251" mass="26013">MMGTSHAATGVLAGSAVGVLCDAGPLVTLMCAAIGAGAALLPDLDEPGSTVGRSLGRVTELVSTGLRDLSRRVYLRTATEWEAADPKDGGHRHLTHTVPACLVFGLVAAALAFVPLGAALLVFAMSALGLGTVARSLRRWSTRRKRKRVALLIAAAFGAGMLLAGDSGPAPWLVGLTVSTGALTHVLGDWLTRSGVPLAWPFRVRGKRWWMFSSPLAFHTGKSPVETGIRVGALLCSPVVMVLGVPLPPVA</sequence>
<dbReference type="Proteomes" id="UP000536604">
    <property type="component" value="Unassembled WGS sequence"/>
</dbReference>
<organism evidence="2 3">
    <name type="scientific">Nocardiopsis algeriensis</name>
    <dbReference type="NCBI Taxonomy" id="1478215"/>
    <lineage>
        <taxon>Bacteria</taxon>
        <taxon>Bacillati</taxon>
        <taxon>Actinomycetota</taxon>
        <taxon>Actinomycetes</taxon>
        <taxon>Streptosporangiales</taxon>
        <taxon>Nocardiopsidaceae</taxon>
        <taxon>Nocardiopsis</taxon>
    </lineage>
</organism>
<dbReference type="GO" id="GO:0016787">
    <property type="term" value="F:hydrolase activity"/>
    <property type="evidence" value="ECO:0007669"/>
    <property type="project" value="UniProtKB-KW"/>
</dbReference>
<dbReference type="Pfam" id="PF04307">
    <property type="entry name" value="YdjM"/>
    <property type="match status" value="1"/>
</dbReference>
<evidence type="ECO:0000313" key="3">
    <source>
        <dbReference type="Proteomes" id="UP000536604"/>
    </source>
</evidence>
<name>A0A841J0B1_9ACTN</name>
<reference evidence="2 3" key="1">
    <citation type="submission" date="2020-08" db="EMBL/GenBank/DDBJ databases">
        <title>Genomic Encyclopedia of Type Strains, Phase III (KMG-III): the genomes of soil and plant-associated and newly described type strains.</title>
        <authorList>
            <person name="Whitman W."/>
        </authorList>
    </citation>
    <scope>NUCLEOTIDE SEQUENCE [LARGE SCALE GENOMIC DNA]</scope>
    <source>
        <strain evidence="2 3">CECT 8712</strain>
    </source>
</reference>
<keyword evidence="2" id="KW-0378">Hydrolase</keyword>
<keyword evidence="1" id="KW-0812">Transmembrane</keyword>
<evidence type="ECO:0000256" key="1">
    <source>
        <dbReference type="SAM" id="Phobius"/>
    </source>
</evidence>
<keyword evidence="3" id="KW-1185">Reference proteome</keyword>
<feature type="transmembrane region" description="Helical" evidence="1">
    <location>
        <begin position="102"/>
        <end position="128"/>
    </location>
</feature>
<comment type="caution">
    <text evidence="2">The sequence shown here is derived from an EMBL/GenBank/DDBJ whole genome shotgun (WGS) entry which is preliminary data.</text>
</comment>
<proteinExistence type="predicted"/>
<accession>A0A841J0B1</accession>
<protein>
    <submittedName>
        <fullName evidence="2">Membrane-bound metal-dependent hydrolase YbcI (DUF457 family)</fullName>
    </submittedName>
</protein>
<dbReference type="AlphaFoldDB" id="A0A841J0B1"/>
<dbReference type="InterPro" id="IPR007404">
    <property type="entry name" value="YdjM-like"/>
</dbReference>
<gene>
    <name evidence="2" type="ORF">FHS13_004114</name>
</gene>
<evidence type="ECO:0000313" key="2">
    <source>
        <dbReference type="EMBL" id="MBB6122125.1"/>
    </source>
</evidence>
<keyword evidence="1" id="KW-0472">Membrane</keyword>
<dbReference type="EMBL" id="JACHJO010000015">
    <property type="protein sequence ID" value="MBB6122125.1"/>
    <property type="molecule type" value="Genomic_DNA"/>
</dbReference>
<keyword evidence="1" id="KW-1133">Transmembrane helix</keyword>
<dbReference type="RefSeq" id="WP_184293564.1">
    <property type="nucleotide sequence ID" value="NZ_JACHJO010000015.1"/>
</dbReference>